<dbReference type="AlphaFoldDB" id="A0A3M7P3L3"/>
<keyword evidence="2" id="KW-1185">Reference proteome</keyword>
<dbReference type="InterPro" id="IPR028765">
    <property type="entry name" value="IQCB1"/>
</dbReference>
<dbReference type="STRING" id="10195.A0A3M7P3L3"/>
<accession>A0A3M7P3L3</accession>
<comment type="caution">
    <text evidence="1">The sequence shown here is derived from an EMBL/GenBank/DDBJ whole genome shotgun (WGS) entry which is preliminary data.</text>
</comment>
<dbReference type="GO" id="GO:0005929">
    <property type="term" value="C:cilium"/>
    <property type="evidence" value="ECO:0007669"/>
    <property type="project" value="TreeGrafter"/>
</dbReference>
<dbReference type="GO" id="GO:0005516">
    <property type="term" value="F:calmodulin binding"/>
    <property type="evidence" value="ECO:0007669"/>
    <property type="project" value="InterPro"/>
</dbReference>
<feature type="non-terminal residue" evidence="1">
    <location>
        <position position="244"/>
    </location>
</feature>
<reference evidence="1 2" key="1">
    <citation type="journal article" date="2018" name="Sci. Rep.">
        <title>Genomic signatures of local adaptation to the degree of environmental predictability in rotifers.</title>
        <authorList>
            <person name="Franch-Gras L."/>
            <person name="Hahn C."/>
            <person name="Garcia-Roger E.M."/>
            <person name="Carmona M.J."/>
            <person name="Serra M."/>
            <person name="Gomez A."/>
        </authorList>
    </citation>
    <scope>NUCLEOTIDE SEQUENCE [LARGE SCALE GENOMIC DNA]</scope>
    <source>
        <strain evidence="1">HYR1</strain>
    </source>
</reference>
<dbReference type="EMBL" id="REGN01013685">
    <property type="protein sequence ID" value="RMZ93603.1"/>
    <property type="molecule type" value="Genomic_DNA"/>
</dbReference>
<protein>
    <submittedName>
        <fullName evidence="1">IQ calmodulin-binding motif-containing</fullName>
    </submittedName>
</protein>
<name>A0A3M7P3L3_BRAPC</name>
<dbReference type="PANTHER" id="PTHR15673:SF2">
    <property type="entry name" value="IQ CALMODULIN-BINDING MOTIF-CONTAINING PROTEIN 1"/>
    <property type="match status" value="1"/>
</dbReference>
<evidence type="ECO:0000313" key="2">
    <source>
        <dbReference type="Proteomes" id="UP000276133"/>
    </source>
</evidence>
<dbReference type="OrthoDB" id="8178106at2759"/>
<proteinExistence type="predicted"/>
<dbReference type="GO" id="GO:0060271">
    <property type="term" value="P:cilium assembly"/>
    <property type="evidence" value="ECO:0007669"/>
    <property type="project" value="InterPro"/>
</dbReference>
<dbReference type="PANTHER" id="PTHR15673">
    <property type="entry name" value="IQ CALMODULIN-BINDING MOTIF CONTAINING PROTEIN 1"/>
    <property type="match status" value="1"/>
</dbReference>
<evidence type="ECO:0000313" key="1">
    <source>
        <dbReference type="EMBL" id="RMZ93603.1"/>
    </source>
</evidence>
<gene>
    <name evidence="1" type="ORF">BpHYR1_053860</name>
</gene>
<sequence>MEKLFDIAQQITDARKHEIPQQLVKLRQLINQNYDQNFKHEIYKLNLLDALSTSFKYDYGYIRDGWELALELVKIFRDCVHNFFLTDKEYQNDLLPNSLENVLILSKKIQEKYNKGKSFKNLNFKELEELFRLFKSIHNEYCKIVSNHSYLAQKSFNSQRLFQLLLNDDQKTTTVVIQTYNSILNTKNSILRTLPESVLNSFLDEIIYKLASNEQSETGNAIFQLLVTMCKIDTYLIKLIARRY</sequence>
<dbReference type="Proteomes" id="UP000276133">
    <property type="component" value="Unassembled WGS sequence"/>
</dbReference>
<organism evidence="1 2">
    <name type="scientific">Brachionus plicatilis</name>
    <name type="common">Marine rotifer</name>
    <name type="synonym">Brachionus muelleri</name>
    <dbReference type="NCBI Taxonomy" id="10195"/>
    <lineage>
        <taxon>Eukaryota</taxon>
        <taxon>Metazoa</taxon>
        <taxon>Spiralia</taxon>
        <taxon>Gnathifera</taxon>
        <taxon>Rotifera</taxon>
        <taxon>Eurotatoria</taxon>
        <taxon>Monogononta</taxon>
        <taxon>Pseudotrocha</taxon>
        <taxon>Ploima</taxon>
        <taxon>Brachionidae</taxon>
        <taxon>Brachionus</taxon>
    </lineage>
</organism>